<evidence type="ECO:0000313" key="3">
    <source>
        <dbReference type="Proteomes" id="UP000286134"/>
    </source>
</evidence>
<comment type="caution">
    <text evidence="2">The sequence shown here is derived from an EMBL/GenBank/DDBJ whole genome shotgun (WGS) entry which is preliminary data.</text>
</comment>
<name>A0A420HEG7_9PEZI</name>
<protein>
    <submittedName>
        <fullName evidence="2">Uncharacterized protein</fullName>
    </submittedName>
</protein>
<feature type="compositionally biased region" description="Polar residues" evidence="1">
    <location>
        <begin position="1"/>
        <end position="17"/>
    </location>
</feature>
<proteinExistence type="predicted"/>
<feature type="region of interest" description="Disordered" evidence="1">
    <location>
        <begin position="1"/>
        <end position="20"/>
    </location>
</feature>
<feature type="non-terminal residue" evidence="2">
    <location>
        <position position="145"/>
    </location>
</feature>
<dbReference type="AlphaFoldDB" id="A0A420HEG7"/>
<evidence type="ECO:0000256" key="1">
    <source>
        <dbReference type="SAM" id="MobiDB-lite"/>
    </source>
</evidence>
<keyword evidence="3" id="KW-1185">Reference proteome</keyword>
<evidence type="ECO:0000313" key="2">
    <source>
        <dbReference type="EMBL" id="RKF55854.1"/>
    </source>
</evidence>
<accession>A0A420HEG7</accession>
<dbReference type="Proteomes" id="UP000286134">
    <property type="component" value="Unassembled WGS sequence"/>
</dbReference>
<gene>
    <name evidence="2" type="ORF">OnM2_086067</name>
</gene>
<reference evidence="2 3" key="1">
    <citation type="journal article" date="2018" name="BMC Genomics">
        <title>Comparative genome analyses reveal sequence features reflecting distinct modes of host-adaptation between dicot and monocot powdery mildew.</title>
        <authorList>
            <person name="Wu Y."/>
            <person name="Ma X."/>
            <person name="Pan Z."/>
            <person name="Kale S.D."/>
            <person name="Song Y."/>
            <person name="King H."/>
            <person name="Zhang Q."/>
            <person name="Presley C."/>
            <person name="Deng X."/>
            <person name="Wei C.I."/>
            <person name="Xiao S."/>
        </authorList>
    </citation>
    <scope>NUCLEOTIDE SEQUENCE [LARGE SCALE GENOMIC DNA]</scope>
    <source>
        <strain evidence="2">UMSG2</strain>
    </source>
</reference>
<organism evidence="2 3">
    <name type="scientific">Erysiphe neolycopersici</name>
    <dbReference type="NCBI Taxonomy" id="212602"/>
    <lineage>
        <taxon>Eukaryota</taxon>
        <taxon>Fungi</taxon>
        <taxon>Dikarya</taxon>
        <taxon>Ascomycota</taxon>
        <taxon>Pezizomycotina</taxon>
        <taxon>Leotiomycetes</taxon>
        <taxon>Erysiphales</taxon>
        <taxon>Erysiphaceae</taxon>
        <taxon>Erysiphe</taxon>
    </lineage>
</organism>
<sequence length="145" mass="15826">MPRTYTGSSLHHTQSSKKMIKDPLSKILSLWRKSGLEFTEEQGNSSPAIRNAPGRPCRISKRKSLNGGGSFAINSGFNVPNIQTESISTTPSTITPNIIEKSIPSSNTEISENHNDYATDIKVSNRLNKEDKASIMQPPVVPDSS</sequence>
<dbReference type="EMBL" id="MCFK01008647">
    <property type="protein sequence ID" value="RKF55854.1"/>
    <property type="molecule type" value="Genomic_DNA"/>
</dbReference>